<dbReference type="Gene3D" id="3.40.50.300">
    <property type="entry name" value="P-loop containing nucleotide triphosphate hydrolases"/>
    <property type="match status" value="1"/>
</dbReference>
<dbReference type="AlphaFoldDB" id="A0A0A5I0J2"/>
<evidence type="ECO:0000313" key="2">
    <source>
        <dbReference type="Proteomes" id="UP000030451"/>
    </source>
</evidence>
<dbReference type="OrthoDB" id="5296079at2"/>
<dbReference type="InterPro" id="IPR027417">
    <property type="entry name" value="P-loop_NTPase"/>
</dbReference>
<sequence>MRRVNVVGTSGSGKSTFSAELAKVLGCQHIEMDTLFWLPNWQESSDEVFFSNIERALDCPSWVLDGNYNRTRDTKWRDVDTVIWIDYSFARTLLQAVKRAIHRVWTGQELWPNTGNRETFQKSFCSKDSIIAWTIRTYHSNRERYLDDMRNPDYQHINFIRLGSPKECQAFLSQITQPSCPQ</sequence>
<accession>A0A0A5I0J2</accession>
<dbReference type="SUPFAM" id="SSF52540">
    <property type="entry name" value="P-loop containing nucleoside triphosphate hydrolases"/>
    <property type="match status" value="1"/>
</dbReference>
<dbReference type="EMBL" id="JRWP01000004">
    <property type="protein sequence ID" value="KGY10015.1"/>
    <property type="molecule type" value="Genomic_DNA"/>
</dbReference>
<dbReference type="STRING" id="379097.SE23_06895"/>
<keyword evidence="1" id="KW-0808">Transferase</keyword>
<name>A0A0A5I0J2_PHOS4</name>
<dbReference type="PANTHER" id="PTHR37816:SF1">
    <property type="entry name" value="TOXIN"/>
    <property type="match status" value="1"/>
</dbReference>
<protein>
    <submittedName>
        <fullName evidence="1">Adenylate kinase</fullName>
    </submittedName>
</protein>
<organism evidence="1 2">
    <name type="scientific">Photobacterium sp. (strain ATCC 43367)</name>
    <dbReference type="NCBI Taxonomy" id="379097"/>
    <lineage>
        <taxon>Bacteria</taxon>
        <taxon>Pseudomonadati</taxon>
        <taxon>Pseudomonadota</taxon>
        <taxon>Gammaproteobacteria</taxon>
        <taxon>Vibrionales</taxon>
        <taxon>Vibrionaceae</taxon>
        <taxon>Vibrio</taxon>
        <taxon>Vibrio oreintalis group</taxon>
    </lineage>
</organism>
<dbReference type="Proteomes" id="UP000030451">
    <property type="component" value="Unassembled WGS sequence"/>
</dbReference>
<proteinExistence type="predicted"/>
<comment type="caution">
    <text evidence="1">The sequence shown here is derived from an EMBL/GenBank/DDBJ whole genome shotgun (WGS) entry which is preliminary data.</text>
</comment>
<dbReference type="RefSeq" id="WP_038188089.1">
    <property type="nucleotide sequence ID" value="NZ_JRWP01000004.1"/>
</dbReference>
<dbReference type="PANTHER" id="PTHR37816">
    <property type="entry name" value="YALI0E33011P"/>
    <property type="match status" value="1"/>
</dbReference>
<dbReference type="InterPro" id="IPR052922">
    <property type="entry name" value="Cytidylate_Kinase-2"/>
</dbReference>
<dbReference type="GO" id="GO:0016301">
    <property type="term" value="F:kinase activity"/>
    <property type="evidence" value="ECO:0007669"/>
    <property type="project" value="UniProtKB-KW"/>
</dbReference>
<reference evidence="1 2" key="1">
    <citation type="submission" date="2014-10" db="EMBL/GenBank/DDBJ databases">
        <title>Genome sequencing of Vibrio sinaloensis T08.</title>
        <authorList>
            <person name="Chan K.-G."/>
            <person name="Mohamad N.I."/>
        </authorList>
    </citation>
    <scope>NUCLEOTIDE SEQUENCE [LARGE SCALE GENOMIC DNA]</scope>
    <source>
        <strain evidence="1 2">T08</strain>
    </source>
</reference>
<gene>
    <name evidence="1" type="ORF">NM06_03615</name>
</gene>
<evidence type="ECO:0000313" key="1">
    <source>
        <dbReference type="EMBL" id="KGY10015.1"/>
    </source>
</evidence>
<keyword evidence="1" id="KW-0418">Kinase</keyword>